<keyword evidence="1" id="KW-1133">Transmembrane helix</keyword>
<evidence type="ECO:0000313" key="4">
    <source>
        <dbReference type="Proteomes" id="UP000238325"/>
    </source>
</evidence>
<evidence type="ECO:0000313" key="3">
    <source>
        <dbReference type="EMBL" id="PRB87351.1"/>
    </source>
</evidence>
<keyword evidence="1" id="KW-0472">Membrane</keyword>
<evidence type="ECO:0000313" key="2">
    <source>
        <dbReference type="EMBL" id="PRB80105.1"/>
    </source>
</evidence>
<dbReference type="OrthoDB" id="1247351at2"/>
<evidence type="ECO:0000256" key="1">
    <source>
        <dbReference type="SAM" id="Phobius"/>
    </source>
</evidence>
<sequence length="234" mass="26732">MNTESPFQRIESTTNKFMTVVLNGLFFVIFIPFTVLFALGPVYGIYKRGFEVMIYPALVCWGISALILIPTIRYYSRKRKKIESKIVVDETGLLFYNAKNEIADHILYTDLRPSKQNFDIYTVNPVGSGISPLLELTIQSEKKEEITKRIDMNLPLKVVKNKYTLYAHFLHGIVTFRPDLTVDPFVFRNYSIDTETWKVNSKGVSLGGWLLILATFIITALICGLVFLLSETPN</sequence>
<accession>A0A2S9CHW1</accession>
<comment type="caution">
    <text evidence="2">The sequence shown here is derived from an EMBL/GenBank/DDBJ whole genome shotgun (WGS) entry which is preliminary data.</text>
</comment>
<dbReference type="RefSeq" id="WP_105684702.1">
    <property type="nucleotide sequence ID" value="NZ_JBBGZD010000008.1"/>
</dbReference>
<keyword evidence="1" id="KW-0812">Transmembrane</keyword>
<keyword evidence="4" id="KW-1185">Reference proteome</keyword>
<feature type="transmembrane region" description="Helical" evidence="1">
    <location>
        <begin position="52"/>
        <end position="75"/>
    </location>
</feature>
<proteinExistence type="predicted"/>
<protein>
    <submittedName>
        <fullName evidence="2">Uncharacterized protein</fullName>
    </submittedName>
</protein>
<dbReference type="EMBL" id="PCPH01000010">
    <property type="protein sequence ID" value="PRB87351.1"/>
    <property type="molecule type" value="Genomic_DNA"/>
</dbReference>
<feature type="transmembrane region" description="Helical" evidence="1">
    <location>
        <begin position="20"/>
        <end position="46"/>
    </location>
</feature>
<feature type="transmembrane region" description="Helical" evidence="1">
    <location>
        <begin position="206"/>
        <end position="229"/>
    </location>
</feature>
<gene>
    <name evidence="2" type="ORF">CQ022_22435</name>
    <name evidence="3" type="ORF">CQ033_22420</name>
</gene>
<dbReference type="Proteomes" id="UP000238534">
    <property type="component" value="Unassembled WGS sequence"/>
</dbReference>
<dbReference type="AlphaFoldDB" id="A0A2S9CHW1"/>
<evidence type="ECO:0000313" key="5">
    <source>
        <dbReference type="Proteomes" id="UP000238534"/>
    </source>
</evidence>
<dbReference type="Proteomes" id="UP000238325">
    <property type="component" value="Unassembled WGS sequence"/>
</dbReference>
<reference evidence="4 5" key="1">
    <citation type="submission" date="2017-09" db="EMBL/GenBank/DDBJ databases">
        <title>Genomic, metabolic, and phenotypic characteristics of bacterial isolates from the natural microbiome of the model nematode Caenorhabditis elegans.</title>
        <authorList>
            <person name="Zimmermann J."/>
            <person name="Obeng N."/>
            <person name="Yang W."/>
            <person name="Obeng O."/>
            <person name="Kissoyan K."/>
            <person name="Pees B."/>
            <person name="Dirksen P."/>
            <person name="Hoppner M."/>
            <person name="Franke A."/>
            <person name="Rosenstiel P."/>
            <person name="Leippe M."/>
            <person name="Dierking K."/>
            <person name="Kaleta C."/>
            <person name="Schulenburg H."/>
        </authorList>
    </citation>
    <scope>NUCLEOTIDE SEQUENCE [LARGE SCALE GENOMIC DNA]</scope>
    <source>
        <strain evidence="2 5">MYb25</strain>
        <strain evidence="3 4">MYb44</strain>
    </source>
</reference>
<name>A0A2S9CHW1_CHRCI</name>
<organism evidence="2 5">
    <name type="scientific">Chryseobacterium culicis</name>
    <dbReference type="NCBI Taxonomy" id="680127"/>
    <lineage>
        <taxon>Bacteria</taxon>
        <taxon>Pseudomonadati</taxon>
        <taxon>Bacteroidota</taxon>
        <taxon>Flavobacteriia</taxon>
        <taxon>Flavobacteriales</taxon>
        <taxon>Weeksellaceae</taxon>
        <taxon>Chryseobacterium group</taxon>
        <taxon>Chryseobacterium</taxon>
    </lineage>
</organism>
<dbReference type="EMBL" id="PCPP01000008">
    <property type="protein sequence ID" value="PRB80105.1"/>
    <property type="molecule type" value="Genomic_DNA"/>
</dbReference>